<comment type="caution">
    <text evidence="1">The sequence shown here is derived from an EMBL/GenBank/DDBJ whole genome shotgun (WGS) entry which is preliminary data.</text>
</comment>
<dbReference type="SUPFAM" id="SSF55781">
    <property type="entry name" value="GAF domain-like"/>
    <property type="match status" value="1"/>
</dbReference>
<keyword evidence="2" id="KW-1185">Reference proteome</keyword>
<dbReference type="RefSeq" id="WP_220208633.1">
    <property type="nucleotide sequence ID" value="NZ_BNJK01000002.1"/>
</dbReference>
<gene>
    <name evidence="1" type="ORF">KSF_079040</name>
</gene>
<protein>
    <recommendedName>
        <fullName evidence="3">GAF domain-containing protein</fullName>
    </recommendedName>
</protein>
<dbReference type="AlphaFoldDB" id="A0A8J3INK1"/>
<evidence type="ECO:0008006" key="3">
    <source>
        <dbReference type="Google" id="ProtNLM"/>
    </source>
</evidence>
<dbReference type="EMBL" id="BNJK01000002">
    <property type="protein sequence ID" value="GHO97856.1"/>
    <property type="molecule type" value="Genomic_DNA"/>
</dbReference>
<sequence>MSGQDWSAFRALLKELLRDSATRRLIEQRTDIAPRTLARWISGETEEPDSKRLSSLLDALPQHQSSLLMAIYKARPDFHLPLLDNTRRLAEDLPLDFLVRLLETNANTPHNLHFISIVHLIFLQLQATIDPNHLDLLIMVAQCTPPATPDAPVQSVREIIKMTTHQQQFLQAGARFFMGAESLSGYSVSLCQAGIVQNVREEQHLPVLRPSNKSSAAAYPIQRGGHVAGCLTVSSPQPDFFSPRLQYILQIYAHLLGLAFETHQFYPPDRIRLRSMPARDMQRPYLATIQERVLHLMQQNALLSRVQAEQCAWQQLEEAFLDLS</sequence>
<proteinExistence type="predicted"/>
<organism evidence="1 2">
    <name type="scientific">Reticulibacter mediterranei</name>
    <dbReference type="NCBI Taxonomy" id="2778369"/>
    <lineage>
        <taxon>Bacteria</taxon>
        <taxon>Bacillati</taxon>
        <taxon>Chloroflexota</taxon>
        <taxon>Ktedonobacteria</taxon>
        <taxon>Ktedonobacterales</taxon>
        <taxon>Reticulibacteraceae</taxon>
        <taxon>Reticulibacter</taxon>
    </lineage>
</organism>
<reference evidence="1" key="1">
    <citation type="submission" date="2020-10" db="EMBL/GenBank/DDBJ databases">
        <title>Taxonomic study of unclassified bacteria belonging to the class Ktedonobacteria.</title>
        <authorList>
            <person name="Yabe S."/>
            <person name="Wang C.M."/>
            <person name="Zheng Y."/>
            <person name="Sakai Y."/>
            <person name="Cavaletti L."/>
            <person name="Monciardini P."/>
            <person name="Donadio S."/>
        </authorList>
    </citation>
    <scope>NUCLEOTIDE SEQUENCE</scope>
    <source>
        <strain evidence="1">ID150040</strain>
    </source>
</reference>
<accession>A0A8J3INK1</accession>
<evidence type="ECO:0000313" key="2">
    <source>
        <dbReference type="Proteomes" id="UP000597444"/>
    </source>
</evidence>
<evidence type="ECO:0000313" key="1">
    <source>
        <dbReference type="EMBL" id="GHO97856.1"/>
    </source>
</evidence>
<name>A0A8J3INK1_9CHLR</name>
<dbReference type="Gene3D" id="3.30.450.40">
    <property type="match status" value="1"/>
</dbReference>
<dbReference type="InterPro" id="IPR029016">
    <property type="entry name" value="GAF-like_dom_sf"/>
</dbReference>
<dbReference type="Proteomes" id="UP000597444">
    <property type="component" value="Unassembled WGS sequence"/>
</dbReference>